<keyword evidence="1" id="KW-1133">Transmembrane helix</keyword>
<evidence type="ECO:0000256" key="1">
    <source>
        <dbReference type="SAM" id="Phobius"/>
    </source>
</evidence>
<evidence type="ECO:0008006" key="5">
    <source>
        <dbReference type="Google" id="ProtNLM"/>
    </source>
</evidence>
<evidence type="ECO:0000313" key="3">
    <source>
        <dbReference type="EMBL" id="CAD8208088.1"/>
    </source>
</evidence>
<dbReference type="Proteomes" id="UP000683925">
    <property type="component" value="Unassembled WGS sequence"/>
</dbReference>
<keyword evidence="2" id="KW-0732">Signal</keyword>
<sequence>MNLISLLLFVAILTTPCFQKCSSKVDSLTVYATKDEKLNWNLMDEFFNGAGLTFSLSDIQQNSFKIVEPVENTGGSALYSQAATKIVSSRALKSNKYWVNSFVFLNKGTTSITLAIAYGEAGQSVTAPKFDEIVTLNSIEDSLDCYDLEFIADNTFIVDCSKIVKGAIKNVLYYVNDGDSYEYLIEDVLAQANHGRLLGQYKVKGQGEKEYRYLVRATPSYSMSKDGSLGGDSLLEVFLLNDKGQPSNTGYVLDGVTMGLLLDKYYDFEFNIVDMKVLENGDIYLLDAQYGIFIVNFIPNGTFSLKKSIDTGMSFAYAFDRNFFLRRDGTHTENIAVLGYGFVELIVDGQLESEYKLPAGIHYTFPGNVDLSQEFIVVRQADATYLFDIDAKSNDLLQLQVIPQTNYVIINPFLPDMIVLTMDTAYRYTLSQGYLQYKGSEDVQEKKMIEVIATSVDQTCKVQLTYQIIESDDKQLYKYSDTLTPFPNQVTEDAEPFQLNVLTSGPNEQYKQIVGMKEDGTAVTVSLKTYWELNFPQELQKDLLFHDVLVGTQSSYFYLAQQNKDGKLTILKVIHDSIFNGDATYEKVFDSVSIGTKLTKSTFQMWECECPKFHFAYVENRQLNLKVFSDNQVKDIKTIPFENGLSILFLKNYLFLLQNGNVHAYTEHGDFVKSVDLDLLVEQGYKGTWAPKKIYGNRKIRENLIFIVHEDHITLIDFHISYTFIKQIAIDESDNIEIAIGAETFFIITDQVIEYDFDRLNNIYQTKTVQLYDFELIQPILGDFCSDTGYLFVLAKTKSQAIKEVTNKYHLLVIQPNTLQHEALFQAVPIEEPQLISTQGTSSQMYVYLQTKTSTHVYSMLTNPVLIIEPSINDPQFAASVDVSVMIYNFDDTPSITIKQPIKVINTQTKLYIDKNKFKASSIEIDSKDYVKKEKKLGSDWYSGQISEFQIICEQCNKGKYGVQITQTVELANVQFYKPYKIRSINNNIVQAIDALIFLNDDDTQQEIVSLDFPTEEYSCFQSTQLDDLILSLCHDGNQYTIYATSGISLTGWFPLGEVLKLNRHTKKIELLQNDYLIVLDKESFVISKINMDDQDNWVLDEEYAININHIQTKYEELLTFTPNDFLITPVNKVDGIQYYKVLITSGEGIFFQDFYFQNKQFTTVNLEYVNLTTELQKIQQYAISSTQYLLVKELQSFSGNTLNVFIQTNNVVHYGLKIQLAIKEGQQYLIYKSVESQFLLNRYGNWNSVRNVAVSKSHAAIPYQNQDKIVIAIYKIGESTKPSTAIGSFSFTQDASTFNPLDFGLFFRNDKLYANSPSSDTQQYQINAEPSLIFTQTADNPLKSEKVDIKVRNDFSQSQIDFDLKIIVNPDPPGPGPDPPGPEPEQSSKLWWIILIIVGGLLIAGFIGFIIYRAKNKAVEDEYNVVA</sequence>
<dbReference type="OrthoDB" id="290788at2759"/>
<dbReference type="OMA" id="HAAIPYQ"/>
<keyword evidence="4" id="KW-1185">Reference proteome</keyword>
<keyword evidence="1" id="KW-0472">Membrane</keyword>
<comment type="caution">
    <text evidence="3">The sequence shown here is derived from an EMBL/GenBank/DDBJ whole genome shotgun (WGS) entry which is preliminary data.</text>
</comment>
<name>A0A8S1Y521_PAROT</name>
<evidence type="ECO:0000313" key="4">
    <source>
        <dbReference type="Proteomes" id="UP000683925"/>
    </source>
</evidence>
<protein>
    <recommendedName>
        <fullName evidence="5">Transmembrane protein</fullName>
    </recommendedName>
</protein>
<accession>A0A8S1Y521</accession>
<feature type="chain" id="PRO_5035854888" description="Transmembrane protein" evidence="2">
    <location>
        <begin position="20"/>
        <end position="1428"/>
    </location>
</feature>
<organism evidence="3 4">
    <name type="scientific">Paramecium octaurelia</name>
    <dbReference type="NCBI Taxonomy" id="43137"/>
    <lineage>
        <taxon>Eukaryota</taxon>
        <taxon>Sar</taxon>
        <taxon>Alveolata</taxon>
        <taxon>Ciliophora</taxon>
        <taxon>Intramacronucleata</taxon>
        <taxon>Oligohymenophorea</taxon>
        <taxon>Peniculida</taxon>
        <taxon>Parameciidae</taxon>
        <taxon>Paramecium</taxon>
    </lineage>
</organism>
<proteinExistence type="predicted"/>
<keyword evidence="1" id="KW-0812">Transmembrane</keyword>
<dbReference type="EMBL" id="CAJJDP010000144">
    <property type="protein sequence ID" value="CAD8208088.1"/>
    <property type="molecule type" value="Genomic_DNA"/>
</dbReference>
<reference evidence="3" key="1">
    <citation type="submission" date="2021-01" db="EMBL/GenBank/DDBJ databases">
        <authorList>
            <consortium name="Genoscope - CEA"/>
            <person name="William W."/>
        </authorList>
    </citation>
    <scope>NUCLEOTIDE SEQUENCE</scope>
</reference>
<feature type="transmembrane region" description="Helical" evidence="1">
    <location>
        <begin position="1391"/>
        <end position="1413"/>
    </location>
</feature>
<gene>
    <name evidence="3" type="ORF">POCTA_138.1.T1430050</name>
</gene>
<evidence type="ECO:0000256" key="2">
    <source>
        <dbReference type="SAM" id="SignalP"/>
    </source>
</evidence>
<feature type="signal peptide" evidence="2">
    <location>
        <begin position="1"/>
        <end position="19"/>
    </location>
</feature>